<evidence type="ECO:0008006" key="3">
    <source>
        <dbReference type="Google" id="ProtNLM"/>
    </source>
</evidence>
<evidence type="ECO:0000313" key="2">
    <source>
        <dbReference type="Proteomes" id="UP000051096"/>
    </source>
</evidence>
<organism evidence="1 2">
    <name type="scientific">candidate division WOR_3 bacterium SM23_60</name>
    <dbReference type="NCBI Taxonomy" id="1703780"/>
    <lineage>
        <taxon>Bacteria</taxon>
        <taxon>Bacteria division WOR-3</taxon>
    </lineage>
</organism>
<dbReference type="InterPro" id="IPR021457">
    <property type="entry name" value="DUF3108"/>
</dbReference>
<name>A0A0S8GLV9_UNCW3</name>
<sequence length="224" mass="25677">MIAVAFLLSFSLGERLEYDAKFSFLNLGTMILEVKDTLTYEGTHCYLISSVLNSTRSLRFLFSIDDTIEVYTSSDQLVPLLFRERINESGYHRTSNLYFDHELQNVTYDDSLVCSIAPNTRDLLSFWYYLRQIPLMIGDTIVLSVHNARENHDIHCVVQGREEIKTGAGKFNTIVVEPQTEGKGIFGARGGMEIWYSEDDRLPVQIRASMKFGSVLFKLREADY</sequence>
<gene>
    <name evidence="1" type="ORF">AMJ87_00195</name>
</gene>
<dbReference type="EMBL" id="LJUO01000001">
    <property type="protein sequence ID" value="KPK73902.1"/>
    <property type="molecule type" value="Genomic_DNA"/>
</dbReference>
<dbReference type="Pfam" id="PF11306">
    <property type="entry name" value="DUF3108"/>
    <property type="match status" value="1"/>
</dbReference>
<comment type="caution">
    <text evidence="1">The sequence shown here is derived from an EMBL/GenBank/DDBJ whole genome shotgun (WGS) entry which is preliminary data.</text>
</comment>
<evidence type="ECO:0000313" key="1">
    <source>
        <dbReference type="EMBL" id="KPK73902.1"/>
    </source>
</evidence>
<dbReference type="Proteomes" id="UP000051096">
    <property type="component" value="Unassembled WGS sequence"/>
</dbReference>
<accession>A0A0S8GLV9</accession>
<protein>
    <recommendedName>
        <fullName evidence="3">DUF3108 domain-containing protein</fullName>
    </recommendedName>
</protein>
<proteinExistence type="predicted"/>
<dbReference type="AlphaFoldDB" id="A0A0S8GLV9"/>
<reference evidence="1 2" key="1">
    <citation type="journal article" date="2015" name="Microbiome">
        <title>Genomic resolution of linkages in carbon, nitrogen, and sulfur cycling among widespread estuary sediment bacteria.</title>
        <authorList>
            <person name="Baker B.J."/>
            <person name="Lazar C.S."/>
            <person name="Teske A.P."/>
            <person name="Dick G.J."/>
        </authorList>
    </citation>
    <scope>NUCLEOTIDE SEQUENCE [LARGE SCALE GENOMIC DNA]</scope>
    <source>
        <strain evidence="1">SM23_60</strain>
    </source>
</reference>